<feature type="compositionally biased region" description="Low complexity" evidence="8">
    <location>
        <begin position="797"/>
        <end position="828"/>
    </location>
</feature>
<dbReference type="InterPro" id="IPR011835">
    <property type="entry name" value="GS/SS"/>
</dbReference>
<feature type="compositionally biased region" description="Basic and acidic residues" evidence="8">
    <location>
        <begin position="731"/>
        <end position="740"/>
    </location>
</feature>
<feature type="compositionally biased region" description="Basic and acidic residues" evidence="8">
    <location>
        <begin position="502"/>
        <end position="514"/>
    </location>
</feature>
<keyword evidence="4 7" id="KW-0328">Glycosyltransferase</keyword>
<evidence type="ECO:0000256" key="1">
    <source>
        <dbReference type="ARBA" id="ARBA00001478"/>
    </source>
</evidence>
<dbReference type="GO" id="GO:0005978">
    <property type="term" value="P:glycogen biosynthetic process"/>
    <property type="evidence" value="ECO:0007669"/>
    <property type="project" value="UniProtKB-UniRule"/>
</dbReference>
<dbReference type="Pfam" id="PF08323">
    <property type="entry name" value="Glyco_transf_5"/>
    <property type="match status" value="1"/>
</dbReference>
<keyword evidence="12" id="KW-1185">Reference proteome</keyword>
<dbReference type="HOGENOM" id="CLU_009583_18_1_11"/>
<evidence type="ECO:0000259" key="10">
    <source>
        <dbReference type="Pfam" id="PF08323"/>
    </source>
</evidence>
<dbReference type="RefSeq" id="WP_006721291.1">
    <property type="nucleotide sequence ID" value="NZ_CP085935.1"/>
</dbReference>
<dbReference type="PANTHER" id="PTHR45825">
    <property type="entry name" value="GRANULE-BOUND STARCH SYNTHASE 1, CHLOROPLASTIC/AMYLOPLASTIC"/>
    <property type="match status" value="1"/>
</dbReference>
<feature type="compositionally biased region" description="Low complexity" evidence="8">
    <location>
        <begin position="680"/>
        <end position="689"/>
    </location>
</feature>
<dbReference type="EMBL" id="ABXJ01000087">
    <property type="protein sequence ID" value="EEA90168.1"/>
    <property type="molecule type" value="Genomic_DNA"/>
</dbReference>
<dbReference type="HAMAP" id="MF_00484">
    <property type="entry name" value="Glycogen_synth"/>
    <property type="match status" value="1"/>
</dbReference>
<organism evidence="11 12">
    <name type="scientific">Collinsella stercoris DSM 13279</name>
    <dbReference type="NCBI Taxonomy" id="445975"/>
    <lineage>
        <taxon>Bacteria</taxon>
        <taxon>Bacillati</taxon>
        <taxon>Actinomycetota</taxon>
        <taxon>Coriobacteriia</taxon>
        <taxon>Coriobacteriales</taxon>
        <taxon>Coriobacteriaceae</taxon>
        <taxon>Collinsella</taxon>
    </lineage>
</organism>
<evidence type="ECO:0000256" key="4">
    <source>
        <dbReference type="ARBA" id="ARBA00022676"/>
    </source>
</evidence>
<feature type="compositionally biased region" description="Low complexity" evidence="8">
    <location>
        <begin position="704"/>
        <end position="726"/>
    </location>
</feature>
<feature type="domain" description="Starch synthase catalytic" evidence="10">
    <location>
        <begin position="10"/>
        <end position="250"/>
    </location>
</feature>
<dbReference type="eggNOG" id="COG0297">
    <property type="taxonomic scope" value="Bacteria"/>
</dbReference>
<evidence type="ECO:0000256" key="6">
    <source>
        <dbReference type="ARBA" id="ARBA00023056"/>
    </source>
</evidence>
<dbReference type="Proteomes" id="UP000003560">
    <property type="component" value="Unassembled WGS sequence"/>
</dbReference>
<protein>
    <recommendedName>
        <fullName evidence="7">Glycogen synthase</fullName>
        <ecNumber evidence="7">2.4.1.21</ecNumber>
    </recommendedName>
    <alternativeName>
        <fullName evidence="7">Starch [bacterial glycogen] synthase</fullName>
    </alternativeName>
</protein>
<evidence type="ECO:0000256" key="8">
    <source>
        <dbReference type="SAM" id="MobiDB-lite"/>
    </source>
</evidence>
<feature type="domain" description="Glycosyl transferase family 1" evidence="9">
    <location>
        <begin position="303"/>
        <end position="447"/>
    </location>
</feature>
<dbReference type="NCBIfam" id="NF001898">
    <property type="entry name" value="PRK00654.1-1"/>
    <property type="match status" value="1"/>
</dbReference>
<feature type="region of interest" description="Disordered" evidence="8">
    <location>
        <begin position="493"/>
        <end position="850"/>
    </location>
</feature>
<comment type="similarity">
    <text evidence="3 7">Belongs to the glycosyltransferase 1 family. Bacterial/plant glycogen synthase subfamily.</text>
</comment>
<dbReference type="EC" id="2.4.1.21" evidence="7"/>
<evidence type="ECO:0000313" key="12">
    <source>
        <dbReference type="Proteomes" id="UP000003560"/>
    </source>
</evidence>
<dbReference type="SUPFAM" id="SSF53756">
    <property type="entry name" value="UDP-Glycosyltransferase/glycogen phosphorylase"/>
    <property type="match status" value="1"/>
</dbReference>
<evidence type="ECO:0000256" key="3">
    <source>
        <dbReference type="ARBA" id="ARBA00010281"/>
    </source>
</evidence>
<reference evidence="11 12" key="1">
    <citation type="submission" date="2008-10" db="EMBL/GenBank/DDBJ databases">
        <title>Draft genome sequence of Collinsella stercoris (DSM 13279).</title>
        <authorList>
            <person name="Sudarsanam P."/>
            <person name="Ley R."/>
            <person name="Guruge J."/>
            <person name="Turnbaugh P.J."/>
            <person name="Mahowald M."/>
            <person name="Liep D."/>
            <person name="Gordon J."/>
        </authorList>
    </citation>
    <scope>NUCLEOTIDE SEQUENCE [LARGE SCALE GENOMIC DNA]</scope>
    <source>
        <strain evidence="11 12">DSM 13279</strain>
    </source>
</reference>
<comment type="pathway">
    <text evidence="7">Glycan biosynthesis; glycogen biosynthesis.</text>
</comment>
<dbReference type="Pfam" id="PF00534">
    <property type="entry name" value="Glycos_transf_1"/>
    <property type="match status" value="1"/>
</dbReference>
<dbReference type="InterPro" id="IPR001296">
    <property type="entry name" value="Glyco_trans_1"/>
</dbReference>
<comment type="function">
    <text evidence="2 7">Synthesizes alpha-1,4-glucan chains using ADP-glucose.</text>
</comment>
<keyword evidence="6 7" id="KW-0320">Glycogen biosynthesis</keyword>
<gene>
    <name evidence="7 11" type="primary">glgA</name>
    <name evidence="11" type="ORF">COLSTE_01657</name>
</gene>
<dbReference type="InterPro" id="IPR013534">
    <property type="entry name" value="Starch_synth_cat_dom"/>
</dbReference>
<dbReference type="UniPathway" id="UPA00164"/>
<comment type="catalytic activity">
    <reaction evidence="1 7">
        <text>[(1-&gt;4)-alpha-D-glucosyl](n) + ADP-alpha-D-glucose = [(1-&gt;4)-alpha-D-glucosyl](n+1) + ADP + H(+)</text>
        <dbReference type="Rhea" id="RHEA:18189"/>
        <dbReference type="Rhea" id="RHEA-COMP:9584"/>
        <dbReference type="Rhea" id="RHEA-COMP:9587"/>
        <dbReference type="ChEBI" id="CHEBI:15378"/>
        <dbReference type="ChEBI" id="CHEBI:15444"/>
        <dbReference type="ChEBI" id="CHEBI:57498"/>
        <dbReference type="ChEBI" id="CHEBI:456216"/>
        <dbReference type="EC" id="2.4.1.21"/>
    </reaction>
</comment>
<name>B6GC38_9ACTN</name>
<evidence type="ECO:0000313" key="11">
    <source>
        <dbReference type="EMBL" id="EEA90168.1"/>
    </source>
</evidence>
<evidence type="ECO:0000256" key="2">
    <source>
        <dbReference type="ARBA" id="ARBA00002764"/>
    </source>
</evidence>
<feature type="binding site" evidence="7">
    <location>
        <position position="23"/>
    </location>
    <ligand>
        <name>ADP-alpha-D-glucose</name>
        <dbReference type="ChEBI" id="CHEBI:57498"/>
    </ligand>
</feature>
<keyword evidence="5 7" id="KW-0808">Transferase</keyword>
<accession>B6GC38</accession>
<dbReference type="GO" id="GO:0009011">
    <property type="term" value="F:alpha-1,4-glucan glucosyltransferase (ADP-glucose donor) activity"/>
    <property type="evidence" value="ECO:0007669"/>
    <property type="project" value="UniProtKB-UniRule"/>
</dbReference>
<dbReference type="GeneID" id="98003362"/>
<feature type="compositionally biased region" description="Low complexity" evidence="8">
    <location>
        <begin position="579"/>
        <end position="647"/>
    </location>
</feature>
<dbReference type="Gene3D" id="3.40.50.2000">
    <property type="entry name" value="Glycogen Phosphorylase B"/>
    <property type="match status" value="2"/>
</dbReference>
<dbReference type="PANTHER" id="PTHR45825:SF11">
    <property type="entry name" value="ALPHA AMYLASE DOMAIN-CONTAINING PROTEIN"/>
    <property type="match status" value="1"/>
</dbReference>
<comment type="caution">
    <text evidence="11">The sequence shown here is derived from an EMBL/GenBank/DDBJ whole genome shotgun (WGS) entry which is preliminary data.</text>
</comment>
<dbReference type="STRING" id="445975.COLSTE_01657"/>
<evidence type="ECO:0000259" key="9">
    <source>
        <dbReference type="Pfam" id="PF00534"/>
    </source>
</evidence>
<dbReference type="GO" id="GO:0004373">
    <property type="term" value="F:alpha-1,4-glucan glucosyltransferase (UDP-glucose donor) activity"/>
    <property type="evidence" value="ECO:0007669"/>
    <property type="project" value="InterPro"/>
</dbReference>
<dbReference type="AlphaFoldDB" id="B6GC38"/>
<proteinExistence type="inferred from homology"/>
<dbReference type="CDD" id="cd03791">
    <property type="entry name" value="GT5_Glycogen_synthase_DULL1-like"/>
    <property type="match status" value="1"/>
</dbReference>
<dbReference type="NCBIfam" id="TIGR02095">
    <property type="entry name" value="glgA"/>
    <property type="match status" value="1"/>
</dbReference>
<reference evidence="11 12" key="2">
    <citation type="submission" date="2008-10" db="EMBL/GenBank/DDBJ databases">
        <authorList>
            <person name="Fulton L."/>
            <person name="Clifton S."/>
            <person name="Fulton B."/>
            <person name="Xu J."/>
            <person name="Minx P."/>
            <person name="Pepin K.H."/>
            <person name="Johnson M."/>
            <person name="Thiruvilangam P."/>
            <person name="Bhonagiri V."/>
            <person name="Nash W.E."/>
            <person name="Mardis E.R."/>
            <person name="Wilson R.K."/>
        </authorList>
    </citation>
    <scope>NUCLEOTIDE SEQUENCE [LARGE SCALE GENOMIC DNA]</scope>
    <source>
        <strain evidence="11 12">DSM 13279</strain>
    </source>
</reference>
<feature type="compositionally biased region" description="Low complexity" evidence="8">
    <location>
        <begin position="655"/>
        <end position="672"/>
    </location>
</feature>
<sequence length="850" mass="90655">MPDNTPSKLHVAFASAEAAPFVKTGGLGDVAGSLPQALKAAGADVVVFVPNYDTIAQKYKDQMDHLCDFYVPLGWRNEYCGLERLNHKGVDYLFVDNEHYFSRGYPYGFFDDGERFAFFSKAVVEALQYLPYALDDFTCDVLHCNDWHTAMAPVFLREFYQALPLYQNVKTVFSIHNIAFQGQYSAKVLNDILGLAHVPAAAFQLTCGPDAVNYMQGALNYTDAITTVSPTYAEEIKTAEFGEHLDGILRRRAPILQGIVNGIDTDGFDPATDPRIAQNFTVEDRSGKAVCKARLQEELGLEVRDDRPLMVMVTRLTRQKGMDLVTYALDRILSGGVQVAVLGTGDSEYENALRYFEGKYPGTMAARIQFDPALSQRMYAGADLFLMPSLFEPCGLSQMIAMRYGTLPIVRETGGLKDTVIPYNQYTGEGTGFSFAHFNGDEMADAVFRAARLFWDNRPAFDGLVQNAMKADFSWKRSAEAYIALYHNLHPEIPLPQPESEPAPHEEEPVKAEQAEDERAEEAPAQPQAAEDAPEKQPQEGSGDPQAKDEPLAAQVAQAAGETGAEPVKKTPARKATTRKASAPRASTAKKTEGAAKATAAKPKAKTAKAATAAKEPAVAAKTTAKAEPAPAEQADAKAQPAATAKASAKKPAAKKTTSSKTSTAKAAASEPKATKPRTAKATTSAAKPVDAEGEAATDAPTGATAKKAVTTKKATAAKKATSSSSRAKKAKEADDEPKHASATPAPATVKAATVKAAAPKKDAASEAGDAAKPTRKTAAQKATVAKPEQPALDLDAIVPTVTPAPQAPTAPTEKTPTAAEAAYTPAHAKPKAAPVTKVVPKATRKGKRK</sequence>
<feature type="compositionally biased region" description="Low complexity" evidence="8">
    <location>
        <begin position="741"/>
        <end position="758"/>
    </location>
</feature>
<evidence type="ECO:0000256" key="5">
    <source>
        <dbReference type="ARBA" id="ARBA00022679"/>
    </source>
</evidence>
<evidence type="ECO:0000256" key="7">
    <source>
        <dbReference type="HAMAP-Rule" id="MF_00484"/>
    </source>
</evidence>